<dbReference type="EMBL" id="FPKS01000007">
    <property type="protein sequence ID" value="SFZ74916.1"/>
    <property type="molecule type" value="Genomic_DNA"/>
</dbReference>
<gene>
    <name evidence="1" type="ORF">SAMN02746068_01405</name>
</gene>
<evidence type="ECO:0000313" key="1">
    <source>
        <dbReference type="EMBL" id="SFZ74916.1"/>
    </source>
</evidence>
<evidence type="ECO:0000313" key="2">
    <source>
        <dbReference type="Proteomes" id="UP000185655"/>
    </source>
</evidence>
<sequence length="123" mass="14884">MYRVVEMRGDNEPWWFFENWRDDIIAKYEFDNFYDALKAYKQEWQRLAHDYPEFKSQEDFLSAFWVKSEKRWCAECAEDLQQYHGLALLEEWHPVETFENRLPYAKTSGGAPHKICQFKGLGS</sequence>
<proteinExistence type="predicted"/>
<dbReference type="Pfam" id="PF06279">
    <property type="entry name" value="DUF1033"/>
    <property type="match status" value="1"/>
</dbReference>
<protein>
    <submittedName>
        <fullName evidence="1">Uncharacterized protein</fullName>
    </submittedName>
</protein>
<dbReference type="STRING" id="1122154.SAMN02746068_01405"/>
<dbReference type="RefSeq" id="WP_031366697.1">
    <property type="nucleotide sequence ID" value="NZ_FPKS01000007.1"/>
</dbReference>
<accession>A0A1K2HDN3</accession>
<dbReference type="AlphaFoldDB" id="A0A1K2HDN3"/>
<reference evidence="1 2" key="1">
    <citation type="submission" date="2016-11" db="EMBL/GenBank/DDBJ databases">
        <authorList>
            <person name="Jaros S."/>
            <person name="Januszkiewicz K."/>
            <person name="Wedrychowicz H."/>
        </authorList>
    </citation>
    <scope>NUCLEOTIDE SEQUENCE [LARGE SCALE GENOMIC DNA]</scope>
    <source>
        <strain evidence="1 2">DSM 22330</strain>
    </source>
</reference>
<dbReference type="Proteomes" id="UP000185655">
    <property type="component" value="Unassembled WGS sequence"/>
</dbReference>
<dbReference type="InterPro" id="IPR010434">
    <property type="entry name" value="DUF1033"/>
</dbReference>
<organism evidence="1 2">
    <name type="scientific">Pseudolactococcus chungangensis CAU 28 = DSM 22330</name>
    <dbReference type="NCBI Taxonomy" id="1122154"/>
    <lineage>
        <taxon>Bacteria</taxon>
        <taxon>Bacillati</taxon>
        <taxon>Bacillota</taxon>
        <taxon>Bacilli</taxon>
        <taxon>Lactobacillales</taxon>
        <taxon>Streptococcaceae</taxon>
        <taxon>Pseudolactococcus</taxon>
    </lineage>
</organism>
<dbReference type="OrthoDB" id="2389779at2"/>
<name>A0A1K2HDN3_9LACT</name>